<name>A0ABS2LNE2_9ACTN</name>
<dbReference type="EMBL" id="JAFBBP010000001">
    <property type="protein sequence ID" value="MBM7489184.1"/>
    <property type="molecule type" value="Genomic_DNA"/>
</dbReference>
<proteinExistence type="predicted"/>
<sequence length="30" mass="3171">MAAWQVTGRRYDAATLRTDLGLPVPADPAG</sequence>
<dbReference type="Proteomes" id="UP000764837">
    <property type="component" value="Unassembled WGS sequence"/>
</dbReference>
<evidence type="ECO:0000313" key="2">
    <source>
        <dbReference type="Proteomes" id="UP000764837"/>
    </source>
</evidence>
<gene>
    <name evidence="1" type="ORF">JOD64_000406</name>
</gene>
<organism evidence="1 2">
    <name type="scientific">Micromonospora luteifusca</name>
    <dbReference type="NCBI Taxonomy" id="709860"/>
    <lineage>
        <taxon>Bacteria</taxon>
        <taxon>Bacillati</taxon>
        <taxon>Actinomycetota</taxon>
        <taxon>Actinomycetes</taxon>
        <taxon>Micromonosporales</taxon>
        <taxon>Micromonosporaceae</taxon>
        <taxon>Micromonospora</taxon>
    </lineage>
</organism>
<reference evidence="1 2" key="1">
    <citation type="submission" date="2021-01" db="EMBL/GenBank/DDBJ databases">
        <title>Sequencing the genomes of 1000 actinobacteria strains.</title>
        <authorList>
            <person name="Klenk H.-P."/>
        </authorList>
    </citation>
    <scope>NUCLEOTIDE SEQUENCE [LARGE SCALE GENOMIC DNA]</scope>
    <source>
        <strain evidence="1 2">DSM 100204</strain>
    </source>
</reference>
<accession>A0ABS2LNE2</accession>
<protein>
    <submittedName>
        <fullName evidence="1">Uncharacterized protein</fullName>
    </submittedName>
</protein>
<evidence type="ECO:0000313" key="1">
    <source>
        <dbReference type="EMBL" id="MBM7489184.1"/>
    </source>
</evidence>
<keyword evidence="2" id="KW-1185">Reference proteome</keyword>
<comment type="caution">
    <text evidence="1">The sequence shown here is derived from an EMBL/GenBank/DDBJ whole genome shotgun (WGS) entry which is preliminary data.</text>
</comment>